<feature type="transmembrane region" description="Helical" evidence="1">
    <location>
        <begin position="44"/>
        <end position="62"/>
    </location>
</feature>
<evidence type="ECO:0000313" key="2">
    <source>
        <dbReference type="EMBL" id="TGB03515.1"/>
    </source>
</evidence>
<proteinExistence type="predicted"/>
<name>A0A4Z0H2W0_9BACI</name>
<evidence type="ECO:0000313" key="3">
    <source>
        <dbReference type="Proteomes" id="UP000297982"/>
    </source>
</evidence>
<protein>
    <submittedName>
        <fullName evidence="2">Uncharacterized protein</fullName>
    </submittedName>
</protein>
<dbReference type="RefSeq" id="WP_135326246.1">
    <property type="nucleotide sequence ID" value="NZ_SRJC01000001.1"/>
</dbReference>
<accession>A0A4Z0H2W0</accession>
<dbReference type="Proteomes" id="UP000297982">
    <property type="component" value="Unassembled WGS sequence"/>
</dbReference>
<sequence>MFTKRKTTTGKWLAFIGLWLFAFGFAFSDSIGLEDTPDVLEAASIPLIAVGVVMMLASNFFNRKRLDH</sequence>
<keyword evidence="3" id="KW-1185">Reference proteome</keyword>
<dbReference type="STRING" id="192814.GCA_900166575_00384"/>
<comment type="caution">
    <text evidence="2">The sequence shown here is derived from an EMBL/GenBank/DDBJ whole genome shotgun (WGS) entry which is preliminary data.</text>
</comment>
<dbReference type="AlphaFoldDB" id="A0A4Z0H2W0"/>
<dbReference type="EMBL" id="SRJC01000001">
    <property type="protein sequence ID" value="TGB03515.1"/>
    <property type="molecule type" value="Genomic_DNA"/>
</dbReference>
<keyword evidence="1" id="KW-0812">Transmembrane</keyword>
<reference evidence="2 3" key="1">
    <citation type="journal article" date="2003" name="Int. J. Syst. Evol. Microbiol.">
        <title>Halobacillus salinus sp. nov., isolated from a salt lake on the coast of the East Sea in Korea.</title>
        <authorList>
            <person name="Yoon J.H."/>
            <person name="Kang K.H."/>
            <person name="Park Y.H."/>
        </authorList>
    </citation>
    <scope>NUCLEOTIDE SEQUENCE [LARGE SCALE GENOMIC DNA]</scope>
    <source>
        <strain evidence="2 3">HSL-3</strain>
    </source>
</reference>
<gene>
    <name evidence="2" type="ORF">E4663_00485</name>
</gene>
<organism evidence="2 3">
    <name type="scientific">Halobacillus salinus</name>
    <dbReference type="NCBI Taxonomy" id="192814"/>
    <lineage>
        <taxon>Bacteria</taxon>
        <taxon>Bacillati</taxon>
        <taxon>Bacillota</taxon>
        <taxon>Bacilli</taxon>
        <taxon>Bacillales</taxon>
        <taxon>Bacillaceae</taxon>
        <taxon>Halobacillus</taxon>
    </lineage>
</organism>
<keyword evidence="1" id="KW-1133">Transmembrane helix</keyword>
<keyword evidence="1" id="KW-0472">Membrane</keyword>
<evidence type="ECO:0000256" key="1">
    <source>
        <dbReference type="SAM" id="Phobius"/>
    </source>
</evidence>